<evidence type="ECO:0000313" key="2">
    <source>
        <dbReference type="EMBL" id="GER46496.1"/>
    </source>
</evidence>
<dbReference type="EMBL" id="BKCP01007549">
    <property type="protein sequence ID" value="GER46496.1"/>
    <property type="molecule type" value="Genomic_DNA"/>
</dbReference>
<organism evidence="2 3">
    <name type="scientific">Striga asiatica</name>
    <name type="common">Asiatic witchweed</name>
    <name type="synonym">Buchnera asiatica</name>
    <dbReference type="NCBI Taxonomy" id="4170"/>
    <lineage>
        <taxon>Eukaryota</taxon>
        <taxon>Viridiplantae</taxon>
        <taxon>Streptophyta</taxon>
        <taxon>Embryophyta</taxon>
        <taxon>Tracheophyta</taxon>
        <taxon>Spermatophyta</taxon>
        <taxon>Magnoliopsida</taxon>
        <taxon>eudicotyledons</taxon>
        <taxon>Gunneridae</taxon>
        <taxon>Pentapetalae</taxon>
        <taxon>asterids</taxon>
        <taxon>lamiids</taxon>
        <taxon>Lamiales</taxon>
        <taxon>Orobanchaceae</taxon>
        <taxon>Buchnereae</taxon>
        <taxon>Striga</taxon>
    </lineage>
</organism>
<keyword evidence="3" id="KW-1185">Reference proteome</keyword>
<accession>A0A5A7QNB3</accession>
<feature type="region of interest" description="Disordered" evidence="1">
    <location>
        <begin position="112"/>
        <end position="147"/>
    </location>
</feature>
<dbReference type="Proteomes" id="UP000325081">
    <property type="component" value="Unassembled WGS sequence"/>
</dbReference>
<evidence type="ECO:0000256" key="1">
    <source>
        <dbReference type="SAM" id="MobiDB-lite"/>
    </source>
</evidence>
<name>A0A5A7QNB3_STRAF</name>
<proteinExistence type="predicted"/>
<feature type="region of interest" description="Disordered" evidence="1">
    <location>
        <begin position="1"/>
        <end position="58"/>
    </location>
</feature>
<feature type="compositionally biased region" description="Basic and acidic residues" evidence="1">
    <location>
        <begin position="38"/>
        <end position="58"/>
    </location>
</feature>
<dbReference type="AlphaFoldDB" id="A0A5A7QNB3"/>
<protein>
    <submittedName>
        <fullName evidence="2">Glutamine dumper 1</fullName>
    </submittedName>
</protein>
<evidence type="ECO:0000313" key="3">
    <source>
        <dbReference type="Proteomes" id="UP000325081"/>
    </source>
</evidence>
<reference evidence="3" key="1">
    <citation type="journal article" date="2019" name="Curr. Biol.">
        <title>Genome Sequence of Striga asiatica Provides Insight into the Evolution of Plant Parasitism.</title>
        <authorList>
            <person name="Yoshida S."/>
            <person name="Kim S."/>
            <person name="Wafula E.K."/>
            <person name="Tanskanen J."/>
            <person name="Kim Y.M."/>
            <person name="Honaas L."/>
            <person name="Yang Z."/>
            <person name="Spallek T."/>
            <person name="Conn C.E."/>
            <person name="Ichihashi Y."/>
            <person name="Cheong K."/>
            <person name="Cui S."/>
            <person name="Der J.P."/>
            <person name="Gundlach H."/>
            <person name="Jiao Y."/>
            <person name="Hori C."/>
            <person name="Ishida J.K."/>
            <person name="Kasahara H."/>
            <person name="Kiba T."/>
            <person name="Kim M.S."/>
            <person name="Koo N."/>
            <person name="Laohavisit A."/>
            <person name="Lee Y.H."/>
            <person name="Lumba S."/>
            <person name="McCourt P."/>
            <person name="Mortimer J.C."/>
            <person name="Mutuku J.M."/>
            <person name="Nomura T."/>
            <person name="Sasaki-Sekimoto Y."/>
            <person name="Seto Y."/>
            <person name="Wang Y."/>
            <person name="Wakatake T."/>
            <person name="Sakakibara H."/>
            <person name="Demura T."/>
            <person name="Yamaguchi S."/>
            <person name="Yoneyama K."/>
            <person name="Manabe R.I."/>
            <person name="Nelson D.C."/>
            <person name="Schulman A.H."/>
            <person name="Timko M.P."/>
            <person name="dePamphilis C.W."/>
            <person name="Choi D."/>
            <person name="Shirasu K."/>
        </authorList>
    </citation>
    <scope>NUCLEOTIDE SEQUENCE [LARGE SCALE GENOMIC DNA]</scope>
    <source>
        <strain evidence="3">cv. UVA1</strain>
    </source>
</reference>
<sequence length="147" mass="15478">MSPKDVAPGVGADGPEPSGSGADTDKSGLTVRAEFLLTEEKEQSPHRPIYSDEDHRSRESCWLAGESLPELQRPDEEQRGVGALRGFTSGDLLAAAAARGCSWWQGAFAGGREGQQLHGERETKGGGGHRLQPTRGEGSPGLLDAVS</sequence>
<gene>
    <name evidence="2" type="ORF">STAS_23541</name>
</gene>
<comment type="caution">
    <text evidence="2">The sequence shown here is derived from an EMBL/GenBank/DDBJ whole genome shotgun (WGS) entry which is preliminary data.</text>
</comment>